<dbReference type="Pfam" id="PF13256">
    <property type="entry name" value="DUF4047"/>
    <property type="match status" value="1"/>
</dbReference>
<feature type="region of interest" description="Disordered" evidence="1">
    <location>
        <begin position="179"/>
        <end position="243"/>
    </location>
</feature>
<feature type="signal peptide" evidence="2">
    <location>
        <begin position="1"/>
        <end position="26"/>
    </location>
</feature>
<comment type="caution">
    <text evidence="4">The sequence shown here is derived from an EMBL/GenBank/DDBJ whole genome shotgun (WGS) entry which is preliminary data.</text>
</comment>
<evidence type="ECO:0000256" key="1">
    <source>
        <dbReference type="SAM" id="MobiDB-lite"/>
    </source>
</evidence>
<protein>
    <submittedName>
        <fullName evidence="4">DUF4047 domain-containing protein</fullName>
    </submittedName>
</protein>
<evidence type="ECO:0000259" key="3">
    <source>
        <dbReference type="Pfam" id="PF13256"/>
    </source>
</evidence>
<feature type="domain" description="DUF4047" evidence="3">
    <location>
        <begin position="29"/>
        <end position="151"/>
    </location>
</feature>
<gene>
    <name evidence="4" type="ORF">WAX78_12405</name>
</gene>
<feature type="compositionally biased region" description="Basic and acidic residues" evidence="1">
    <location>
        <begin position="223"/>
        <end position="233"/>
    </location>
</feature>
<accession>A0ABU8FW74</accession>
<dbReference type="Proteomes" id="UP001367922">
    <property type="component" value="Unassembled WGS sequence"/>
</dbReference>
<evidence type="ECO:0000313" key="4">
    <source>
        <dbReference type="EMBL" id="MEI4830255.1"/>
    </source>
</evidence>
<reference evidence="4 5" key="1">
    <citation type="submission" date="2024-01" db="EMBL/GenBank/DDBJ databases">
        <title>Seven novel Bacillus-like species.</title>
        <authorList>
            <person name="Liu G."/>
        </authorList>
    </citation>
    <scope>NUCLEOTIDE SEQUENCE [LARGE SCALE GENOMIC DNA]</scope>
    <source>
        <strain evidence="4 5">FJAT-53711</strain>
    </source>
</reference>
<organism evidence="4 5">
    <name type="scientific">Bacillus yunxiaonensis</name>
    <dbReference type="NCBI Taxonomy" id="3127665"/>
    <lineage>
        <taxon>Bacteria</taxon>
        <taxon>Bacillati</taxon>
        <taxon>Bacillota</taxon>
        <taxon>Bacilli</taxon>
        <taxon>Bacillales</taxon>
        <taxon>Bacillaceae</taxon>
        <taxon>Bacillus</taxon>
    </lineage>
</organism>
<proteinExistence type="predicted"/>
<feature type="chain" id="PRO_5046080920" evidence="2">
    <location>
        <begin position="27"/>
        <end position="243"/>
    </location>
</feature>
<feature type="compositionally biased region" description="Polar residues" evidence="1">
    <location>
        <begin position="200"/>
        <end position="218"/>
    </location>
</feature>
<keyword evidence="2" id="KW-0732">Signal</keyword>
<dbReference type="EMBL" id="JBAWSV010000004">
    <property type="protein sequence ID" value="MEI4830255.1"/>
    <property type="molecule type" value="Genomic_DNA"/>
</dbReference>
<dbReference type="RefSeq" id="WP_336482588.1">
    <property type="nucleotide sequence ID" value="NZ_JBAWSV010000004.1"/>
</dbReference>
<keyword evidence="5" id="KW-1185">Reference proteome</keyword>
<dbReference type="InterPro" id="IPR025120">
    <property type="entry name" value="DUF4047"/>
</dbReference>
<name>A0ABU8FW74_9BACI</name>
<sequence>MKKPTKKVRNMLILPCVCSIAFYMGSQVVTYTEASFSNQQTVEATLSTATVFPKTIEKLTEEARQHREAAFNHYNVISSGANSHATVAELESKLATWKQNREAIQTEIAALGTIYTEIESYYNKVVEETQAENKESTQAVFKYVQAGFTTIQSIHSDVDKQAISQKADEKIRALEKQINEEKTKQENEKQKQANEKQKQPSAQPETSSQQEQQLNQVHPASPKSEESKEEGKPEAPNLQETNQ</sequence>
<evidence type="ECO:0000313" key="5">
    <source>
        <dbReference type="Proteomes" id="UP001367922"/>
    </source>
</evidence>
<evidence type="ECO:0000256" key="2">
    <source>
        <dbReference type="SAM" id="SignalP"/>
    </source>
</evidence>
<feature type="compositionally biased region" description="Basic and acidic residues" evidence="1">
    <location>
        <begin position="179"/>
        <end position="198"/>
    </location>
</feature>